<dbReference type="PANTHER" id="PTHR33175:SF3">
    <property type="entry name" value="DNA-BINDING PROTEIN HU-BETA"/>
    <property type="match status" value="1"/>
</dbReference>
<keyword evidence="2" id="KW-0226">DNA condensation</keyword>
<reference evidence="5 6" key="1">
    <citation type="submission" date="2019-06" db="EMBL/GenBank/DDBJ databases">
        <title>Genomic Encyclopedia of Archaeal and Bacterial Type Strains, Phase II (KMG-II): from individual species to whole genera.</title>
        <authorList>
            <person name="Goeker M."/>
        </authorList>
    </citation>
    <scope>NUCLEOTIDE SEQUENCE [LARGE SCALE GENOMIC DNA]</scope>
    <source>
        <strain evidence="5 6">DSM 18423</strain>
    </source>
</reference>
<evidence type="ECO:0000313" key="6">
    <source>
        <dbReference type="Proteomes" id="UP000320582"/>
    </source>
</evidence>
<dbReference type="Gene3D" id="4.10.520.10">
    <property type="entry name" value="IHF-like DNA-binding proteins"/>
    <property type="match status" value="1"/>
</dbReference>
<organism evidence="5 6">
    <name type="scientific">Roseinatronobacter monicus</name>
    <dbReference type="NCBI Taxonomy" id="393481"/>
    <lineage>
        <taxon>Bacteria</taxon>
        <taxon>Pseudomonadati</taxon>
        <taxon>Pseudomonadota</taxon>
        <taxon>Alphaproteobacteria</taxon>
        <taxon>Rhodobacterales</taxon>
        <taxon>Paracoccaceae</taxon>
        <taxon>Roseinatronobacter</taxon>
    </lineage>
</organism>
<gene>
    <name evidence="5" type="ORF">BD293_4399</name>
</gene>
<evidence type="ECO:0000256" key="2">
    <source>
        <dbReference type="ARBA" id="ARBA00023067"/>
    </source>
</evidence>
<dbReference type="GO" id="GO:0003677">
    <property type="term" value="F:DNA binding"/>
    <property type="evidence" value="ECO:0007669"/>
    <property type="project" value="UniProtKB-KW"/>
</dbReference>
<dbReference type="OrthoDB" id="9799835at2"/>
<dbReference type="InterPro" id="IPR010992">
    <property type="entry name" value="IHF-like_DNA-bd_dom_sf"/>
</dbReference>
<evidence type="ECO:0000256" key="1">
    <source>
        <dbReference type="ARBA" id="ARBA00010529"/>
    </source>
</evidence>
<evidence type="ECO:0000256" key="3">
    <source>
        <dbReference type="ARBA" id="ARBA00023125"/>
    </source>
</evidence>
<dbReference type="AlphaFoldDB" id="A0A543K3Q9"/>
<dbReference type="Pfam" id="PF00216">
    <property type="entry name" value="Bac_DNA_binding"/>
    <property type="match status" value="1"/>
</dbReference>
<dbReference type="PANTHER" id="PTHR33175">
    <property type="entry name" value="DNA-BINDING PROTEIN HU"/>
    <property type="match status" value="1"/>
</dbReference>
<proteinExistence type="inferred from homology"/>
<dbReference type="Proteomes" id="UP000320582">
    <property type="component" value="Unassembled WGS sequence"/>
</dbReference>
<protein>
    <submittedName>
        <fullName evidence="5">HU family DNA-binding protein</fullName>
    </submittedName>
</protein>
<dbReference type="SMART" id="SM00411">
    <property type="entry name" value="BHL"/>
    <property type="match status" value="1"/>
</dbReference>
<dbReference type="GO" id="GO:0030527">
    <property type="term" value="F:structural constituent of chromatin"/>
    <property type="evidence" value="ECO:0007669"/>
    <property type="project" value="InterPro"/>
</dbReference>
<accession>A0A543K3Q9</accession>
<dbReference type="EMBL" id="VFPT01000005">
    <property type="protein sequence ID" value="TQM89723.1"/>
    <property type="molecule type" value="Genomic_DNA"/>
</dbReference>
<dbReference type="RefSeq" id="WP_142085752.1">
    <property type="nucleotide sequence ID" value="NZ_VFPT01000005.1"/>
</dbReference>
<comment type="caution">
    <text evidence="5">The sequence shown here is derived from an EMBL/GenBank/DDBJ whole genome shotgun (WGS) entry which is preliminary data.</text>
</comment>
<evidence type="ECO:0000313" key="5">
    <source>
        <dbReference type="EMBL" id="TQM89723.1"/>
    </source>
</evidence>
<keyword evidence="6" id="KW-1185">Reference proteome</keyword>
<dbReference type="InterPro" id="IPR000119">
    <property type="entry name" value="Hist_DNA-bd"/>
</dbReference>
<keyword evidence="3 5" id="KW-0238">DNA-binding</keyword>
<evidence type="ECO:0000256" key="4">
    <source>
        <dbReference type="RuleBase" id="RU003939"/>
    </source>
</evidence>
<sequence>MNKPISKSDLVAAIATALGSDKKSAAAALDAVCDVVSKTVASGDAVTLPNIGKLSVRDRAARQVRSPATGAVIDKPADKAVKFTIAKHLKDRVNAA</sequence>
<dbReference type="GO" id="GO:0030261">
    <property type="term" value="P:chromosome condensation"/>
    <property type="evidence" value="ECO:0007669"/>
    <property type="project" value="UniProtKB-KW"/>
</dbReference>
<name>A0A543K3Q9_9RHOB</name>
<dbReference type="CDD" id="cd13831">
    <property type="entry name" value="HU"/>
    <property type="match status" value="1"/>
</dbReference>
<dbReference type="SUPFAM" id="SSF47729">
    <property type="entry name" value="IHF-like DNA-binding proteins"/>
    <property type="match status" value="1"/>
</dbReference>
<comment type="similarity">
    <text evidence="1 4">Belongs to the bacterial histone-like protein family.</text>
</comment>